<evidence type="ECO:0000313" key="2">
    <source>
        <dbReference type="EMBL" id="EEP61286.1"/>
    </source>
</evidence>
<sequence>MNEKFRFYSDRNFLYRYRVQKDDYRETLANAVIPNPLTPFKDELFSSWIARLSAKFDCQVSTFLNIYFPFLRDKRLTARDMDLVLDSELAEIFSQKTRISKTIIYNTGLKSYESYLSETIRDNSRNNLISTVKIKGSYSKSYGLKYCPYCLRENNYFKKQWRLLFVNVCEKHNCYLLDRCPSCNNPITITKRKKGIKFFNCPFCGFEFHKAENEKVSSQSKAVENQKKMLEILNNGYFIFENKPYYSIFYFWTVKKLAKLIYLDEYRRNDILQTEIELHNYPLKSKKEIKSRFIEDFLEVKEGISLFTAIYDILKDRESFDKFVKDNNLSFYILNTFKEGSDYNPPYWYIDLISNYQVGINNQIVTEEMIRNAVKWMQKNGIRVSLRNLAKWTGIDFCSNKKAKVLKKIVEDNKT</sequence>
<dbReference type="Pfam" id="PF06527">
    <property type="entry name" value="TniQ"/>
    <property type="match status" value="1"/>
</dbReference>
<name>C4FI05_9AQUI</name>
<dbReference type="OrthoDB" id="2565345at2"/>
<keyword evidence="3" id="KW-1185">Reference proteome</keyword>
<reference evidence="2 3" key="1">
    <citation type="submission" date="2009-04" db="EMBL/GenBank/DDBJ databases">
        <authorList>
            <person name="Reysenbach A.-L."/>
            <person name="Heidelberg J.F."/>
            <person name="Nelson W.C."/>
        </authorList>
    </citation>
    <scope>NUCLEOTIDE SEQUENCE [LARGE SCALE GENOMIC DNA]</scope>
    <source>
        <strain evidence="2 3">SS-5</strain>
    </source>
</reference>
<accession>C4FI05</accession>
<dbReference type="AlphaFoldDB" id="C4FI05"/>
<dbReference type="EMBL" id="ABZS01000011">
    <property type="protein sequence ID" value="EEP61286.1"/>
    <property type="molecule type" value="Genomic_DNA"/>
</dbReference>
<proteinExistence type="predicted"/>
<dbReference type="InterPro" id="IPR009492">
    <property type="entry name" value="TniQ"/>
</dbReference>
<organism evidence="2 3">
    <name type="scientific">Sulfurihydrogenibium yellowstonense SS-5</name>
    <dbReference type="NCBI Taxonomy" id="432331"/>
    <lineage>
        <taxon>Bacteria</taxon>
        <taxon>Pseudomonadati</taxon>
        <taxon>Aquificota</taxon>
        <taxon>Aquificia</taxon>
        <taxon>Aquificales</taxon>
        <taxon>Hydrogenothermaceae</taxon>
        <taxon>Sulfurihydrogenibium</taxon>
    </lineage>
</organism>
<comment type="caution">
    <text evidence="2">The sequence shown here is derived from an EMBL/GenBank/DDBJ whole genome shotgun (WGS) entry which is preliminary data.</text>
</comment>
<gene>
    <name evidence="2" type="ORF">SULYE_0189</name>
</gene>
<evidence type="ECO:0000259" key="1">
    <source>
        <dbReference type="Pfam" id="PF06527"/>
    </source>
</evidence>
<dbReference type="RefSeq" id="WP_007545603.1">
    <property type="nucleotide sequence ID" value="NZ_ABZS01000011.1"/>
</dbReference>
<dbReference type="Proteomes" id="UP000005540">
    <property type="component" value="Unassembled WGS sequence"/>
</dbReference>
<feature type="domain" description="TniQ" evidence="1">
    <location>
        <begin position="37"/>
        <end position="176"/>
    </location>
</feature>
<evidence type="ECO:0000313" key="3">
    <source>
        <dbReference type="Proteomes" id="UP000005540"/>
    </source>
</evidence>
<protein>
    <recommendedName>
        <fullName evidence="1">TniQ domain-containing protein</fullName>
    </recommendedName>
</protein>